<name>A0A1L3F9D0_BRAJP</name>
<gene>
    <name evidence="1" type="ORF">BKD09_16460</name>
</gene>
<dbReference type="EMBL" id="CP017637">
    <property type="protein sequence ID" value="APG09920.1"/>
    <property type="molecule type" value="Genomic_DNA"/>
</dbReference>
<accession>A0A1L3F9D0</accession>
<evidence type="ECO:0000313" key="1">
    <source>
        <dbReference type="EMBL" id="APG09920.1"/>
    </source>
</evidence>
<sequence>METREDYLLRLASGLEGLATDERLIVRDPYIERAFGSTRALAIAEAGVFARAHGCTFRYDRIKRQGEFTRAYPAGGRA</sequence>
<reference evidence="1 2" key="1">
    <citation type="submission" date="2016-11" db="EMBL/GenBank/DDBJ databases">
        <title>Complete Genome Sequence of Bradyrhizobium sp. strain J5, an isolated from soybean nodule in Hokkaido.</title>
        <authorList>
            <person name="Kanehara K."/>
        </authorList>
    </citation>
    <scope>NUCLEOTIDE SEQUENCE [LARGE SCALE GENOMIC DNA]</scope>
    <source>
        <strain evidence="1 2">J5</strain>
    </source>
</reference>
<organism evidence="1 2">
    <name type="scientific">Bradyrhizobium japonicum</name>
    <dbReference type="NCBI Taxonomy" id="375"/>
    <lineage>
        <taxon>Bacteria</taxon>
        <taxon>Pseudomonadati</taxon>
        <taxon>Pseudomonadota</taxon>
        <taxon>Alphaproteobacteria</taxon>
        <taxon>Hyphomicrobiales</taxon>
        <taxon>Nitrobacteraceae</taxon>
        <taxon>Bradyrhizobium</taxon>
    </lineage>
</organism>
<proteinExistence type="predicted"/>
<protein>
    <submittedName>
        <fullName evidence="1">Uncharacterized protein</fullName>
    </submittedName>
</protein>
<evidence type="ECO:0000313" key="2">
    <source>
        <dbReference type="Proteomes" id="UP000181962"/>
    </source>
</evidence>
<dbReference type="Proteomes" id="UP000181962">
    <property type="component" value="Chromosome"/>
</dbReference>
<dbReference type="OrthoDB" id="9892451at2"/>
<dbReference type="RefSeq" id="WP_038937318.1">
    <property type="nucleotide sequence ID" value="NZ_CP017637.1"/>
</dbReference>
<dbReference type="AlphaFoldDB" id="A0A1L3F9D0"/>